<comment type="caution">
    <text evidence="1">The sequence shown here is derived from an EMBL/GenBank/DDBJ whole genome shotgun (WGS) entry which is preliminary data.</text>
</comment>
<dbReference type="InterPro" id="IPR017211">
    <property type="entry name" value="UCP037465_Znf"/>
</dbReference>
<name>A0ABD5EUH0_9ACTN</name>
<reference evidence="2" key="1">
    <citation type="submission" date="2023-07" db="EMBL/GenBank/DDBJ databases">
        <title>30 novel species of actinomycetes from the DSMZ collection.</title>
        <authorList>
            <person name="Nouioui I."/>
        </authorList>
    </citation>
    <scope>NUCLEOTIDE SEQUENCE [LARGE SCALE GENOMIC DNA]</scope>
    <source>
        <strain evidence="2">DSM 41981</strain>
    </source>
</reference>
<evidence type="ECO:0000313" key="2">
    <source>
        <dbReference type="Proteomes" id="UP001183535"/>
    </source>
</evidence>
<dbReference type="Pfam" id="PF09947">
    <property type="entry name" value="DUF2180"/>
    <property type="match status" value="1"/>
</dbReference>
<dbReference type="Proteomes" id="UP001183535">
    <property type="component" value="Unassembled WGS sequence"/>
</dbReference>
<sequence length="68" mass="7008">MQCYDCSDRPGTAAPAVGVCIRCGAGVCRAHAHESHAPAYAIVGAGRATHERPARHLTCGACRTAETS</sequence>
<protein>
    <submittedName>
        <fullName evidence="1">DUF2180 family protein</fullName>
    </submittedName>
</protein>
<gene>
    <name evidence="1" type="ORF">RM877_26785</name>
</gene>
<organism evidence="1 2">
    <name type="scientific">Streptomyces doudnae</name>
    <dbReference type="NCBI Taxonomy" id="3075536"/>
    <lineage>
        <taxon>Bacteria</taxon>
        <taxon>Bacillati</taxon>
        <taxon>Actinomycetota</taxon>
        <taxon>Actinomycetes</taxon>
        <taxon>Kitasatosporales</taxon>
        <taxon>Streptomycetaceae</taxon>
        <taxon>Streptomyces</taxon>
    </lineage>
</organism>
<dbReference type="RefSeq" id="WP_093829309.1">
    <property type="nucleotide sequence ID" value="NZ_JAVRES010000016.1"/>
</dbReference>
<dbReference type="AlphaFoldDB" id="A0ABD5EUH0"/>
<accession>A0ABD5EUH0</accession>
<proteinExistence type="predicted"/>
<keyword evidence="2" id="KW-1185">Reference proteome</keyword>
<evidence type="ECO:0000313" key="1">
    <source>
        <dbReference type="EMBL" id="MDT0438295.1"/>
    </source>
</evidence>
<dbReference type="EMBL" id="JAVRES010000016">
    <property type="protein sequence ID" value="MDT0438295.1"/>
    <property type="molecule type" value="Genomic_DNA"/>
</dbReference>